<comment type="caution">
    <text evidence="1">The sequence shown here is derived from an EMBL/GenBank/DDBJ whole genome shotgun (WGS) entry which is preliminary data.</text>
</comment>
<protein>
    <submittedName>
        <fullName evidence="1">Uncharacterized protein</fullName>
    </submittedName>
</protein>
<reference evidence="1" key="1">
    <citation type="journal article" date="2015" name="Nature">
        <title>Complex archaea that bridge the gap between prokaryotes and eukaryotes.</title>
        <authorList>
            <person name="Spang A."/>
            <person name="Saw J.H."/>
            <person name="Jorgensen S.L."/>
            <person name="Zaremba-Niedzwiedzka K."/>
            <person name="Martijn J."/>
            <person name="Lind A.E."/>
            <person name="van Eijk R."/>
            <person name="Schleper C."/>
            <person name="Guy L."/>
            <person name="Ettema T.J."/>
        </authorList>
    </citation>
    <scope>NUCLEOTIDE SEQUENCE</scope>
</reference>
<dbReference type="AlphaFoldDB" id="A0A0F9PU24"/>
<evidence type="ECO:0000313" key="1">
    <source>
        <dbReference type="EMBL" id="KKN33659.1"/>
    </source>
</evidence>
<accession>A0A0F9PU24</accession>
<sequence length="165" mass="19474">MSYKELLGKELNFNYDITFEEAFKRFPGISRENFDLIKYEYRRDVLGLKPKIKTKIKKKSNNYTEKTVKSEFHDQPKKTHEDGLIFDLINFIISFSEKCQEESIPISSYLFSALKDIEKQIIKLNQVYNLECIREVIKNFELVDSDSDIEPNTDSIPEPNDQEES</sequence>
<name>A0A0F9PU24_9ZZZZ</name>
<dbReference type="EMBL" id="LAZR01002161">
    <property type="protein sequence ID" value="KKN33659.1"/>
    <property type="molecule type" value="Genomic_DNA"/>
</dbReference>
<proteinExistence type="predicted"/>
<gene>
    <name evidence="1" type="ORF">LCGC14_0801520</name>
</gene>
<organism evidence="1">
    <name type="scientific">marine sediment metagenome</name>
    <dbReference type="NCBI Taxonomy" id="412755"/>
    <lineage>
        <taxon>unclassified sequences</taxon>
        <taxon>metagenomes</taxon>
        <taxon>ecological metagenomes</taxon>
    </lineage>
</organism>